<reference evidence="3" key="2">
    <citation type="submission" date="2021-08" db="EMBL/GenBank/DDBJ databases">
        <authorList>
            <person name="Tani A."/>
            <person name="Ola A."/>
            <person name="Ogura Y."/>
            <person name="Katsura K."/>
            <person name="Hayashi T."/>
        </authorList>
    </citation>
    <scope>NUCLEOTIDE SEQUENCE</scope>
    <source>
        <strain evidence="3">NBRC 15689</strain>
    </source>
</reference>
<dbReference type="NCBIfam" id="TIGR02098">
    <property type="entry name" value="MJ0042_CXXC"/>
    <property type="match status" value="1"/>
</dbReference>
<evidence type="ECO:0000256" key="1">
    <source>
        <dbReference type="SAM" id="MobiDB-lite"/>
    </source>
</evidence>
<dbReference type="Proteomes" id="UP001055156">
    <property type="component" value="Unassembled WGS sequence"/>
</dbReference>
<protein>
    <recommendedName>
        <fullName evidence="2">Zinc finger/thioredoxin putative domain-containing protein</fullName>
    </recommendedName>
</protein>
<feature type="region of interest" description="Disordered" evidence="1">
    <location>
        <begin position="59"/>
        <end position="118"/>
    </location>
</feature>
<sequence length="286" mass="30043">MLIVCPSCASEYRIDTDRVGPAGRSVRCAACRETWFIGPDDVAAARAAEIAEEFGLSPSAEAASPVPTAPAGFEALPSEDVPNAPAEDATVIDQPTPPRRGPRKPAGRTKSFRSRKGSTALLPRRLSPGLAAALAICALMPLAILGRSTVVRAMPQSAAVFARIGLPVNLRGIEIRDVHAFQTPAQGGAPAQLVIEGDLLGIARQRVDVPPIEIEIHDASGAPLHRWTVAPPRAGLEPQDFARFRATLSDPPAQGRRIEVRFAAAGASAEPAETATRTSAQPPAHH</sequence>
<evidence type="ECO:0000313" key="3">
    <source>
        <dbReference type="EMBL" id="GJE25557.1"/>
    </source>
</evidence>
<comment type="caution">
    <text evidence="3">The sequence shown here is derived from an EMBL/GenBank/DDBJ whole genome shotgun (WGS) entry which is preliminary data.</text>
</comment>
<feature type="compositionally biased region" description="Basic residues" evidence="1">
    <location>
        <begin position="100"/>
        <end position="116"/>
    </location>
</feature>
<dbReference type="Pfam" id="PF13717">
    <property type="entry name" value="Zn_ribbon_4"/>
    <property type="match status" value="1"/>
</dbReference>
<feature type="domain" description="Zinc finger/thioredoxin putative" evidence="2">
    <location>
        <begin position="1"/>
        <end position="36"/>
    </location>
</feature>
<dbReference type="InterPro" id="IPR011723">
    <property type="entry name" value="Znf/thioredoxin_put"/>
</dbReference>
<accession>A0ABQ4T1P4</accession>
<gene>
    <name evidence="3" type="ORF">LKMONMHP_0395</name>
</gene>
<proteinExistence type="predicted"/>
<organism evidence="3 4">
    <name type="scientific">Methylobacterium organophilum</name>
    <dbReference type="NCBI Taxonomy" id="410"/>
    <lineage>
        <taxon>Bacteria</taxon>
        <taxon>Pseudomonadati</taxon>
        <taxon>Pseudomonadota</taxon>
        <taxon>Alphaproteobacteria</taxon>
        <taxon>Hyphomicrobiales</taxon>
        <taxon>Methylobacteriaceae</taxon>
        <taxon>Methylobacterium</taxon>
    </lineage>
</organism>
<evidence type="ECO:0000313" key="4">
    <source>
        <dbReference type="Proteomes" id="UP001055156"/>
    </source>
</evidence>
<dbReference type="EMBL" id="BPQV01000001">
    <property type="protein sequence ID" value="GJE25557.1"/>
    <property type="molecule type" value="Genomic_DNA"/>
</dbReference>
<dbReference type="RefSeq" id="WP_238309647.1">
    <property type="nucleotide sequence ID" value="NZ_BPQV01000001.1"/>
</dbReference>
<evidence type="ECO:0000259" key="2">
    <source>
        <dbReference type="Pfam" id="PF13717"/>
    </source>
</evidence>
<feature type="compositionally biased region" description="Polar residues" evidence="1">
    <location>
        <begin position="277"/>
        <end position="286"/>
    </location>
</feature>
<keyword evidence="4" id="KW-1185">Reference proteome</keyword>
<feature type="compositionally biased region" description="Low complexity" evidence="1">
    <location>
        <begin position="264"/>
        <end position="276"/>
    </location>
</feature>
<name>A0ABQ4T1P4_METOR</name>
<feature type="region of interest" description="Disordered" evidence="1">
    <location>
        <begin position="264"/>
        <end position="286"/>
    </location>
</feature>
<reference evidence="3" key="1">
    <citation type="journal article" date="2021" name="Front. Microbiol.">
        <title>Comprehensive Comparative Genomics and Phenotyping of Methylobacterium Species.</title>
        <authorList>
            <person name="Alessa O."/>
            <person name="Ogura Y."/>
            <person name="Fujitani Y."/>
            <person name="Takami H."/>
            <person name="Hayashi T."/>
            <person name="Sahin N."/>
            <person name="Tani A."/>
        </authorList>
    </citation>
    <scope>NUCLEOTIDE SEQUENCE</scope>
    <source>
        <strain evidence="3">NBRC 15689</strain>
    </source>
</reference>